<comment type="caution">
    <text evidence="1">The sequence shown here is derived from an EMBL/GenBank/DDBJ whole genome shotgun (WGS) entry which is preliminary data.</text>
</comment>
<dbReference type="Gene3D" id="3.40.50.300">
    <property type="entry name" value="P-loop containing nucleotide triphosphate hydrolases"/>
    <property type="match status" value="1"/>
</dbReference>
<dbReference type="Proteomes" id="UP000540506">
    <property type="component" value="Unassembled WGS sequence"/>
</dbReference>
<gene>
    <name evidence="1" type="ORF">FHR34_008244</name>
</gene>
<sequence length="278" mass="29257">MAVVTVSGCPGSPGATSTALALLMTWPLEFGRQVVLAECDPDGGAVVLGALAGRSPEFGSYGMRNLGVAASQGQLGEAFWRQLVDLADGAANRLLLPGFTDPAQSVGLAYSWDRIAEFFTEIERVLPSHDVIVDLGRSGGTGPSAPLVRRADLQLLVVRNTLRGIAAAQNRARALRTDLEAHSPGADGLALVVIDEGPYGTDEVARQIGAPVAMTLPYSSQAAAVLSDGADGGRSFQRSALMRSARTGAEQVRALISQRRERLAPVRLQQEGQLHAHR</sequence>
<name>A0A7W7W0Z1_KITKI</name>
<dbReference type="InterPro" id="IPR027417">
    <property type="entry name" value="P-loop_NTPase"/>
</dbReference>
<keyword evidence="2" id="KW-1185">Reference proteome</keyword>
<organism evidence="1 2">
    <name type="scientific">Kitasatospora kifunensis</name>
    <name type="common">Streptomyces kifunensis</name>
    <dbReference type="NCBI Taxonomy" id="58351"/>
    <lineage>
        <taxon>Bacteria</taxon>
        <taxon>Bacillati</taxon>
        <taxon>Actinomycetota</taxon>
        <taxon>Actinomycetes</taxon>
        <taxon>Kitasatosporales</taxon>
        <taxon>Streptomycetaceae</taxon>
        <taxon>Kitasatospora</taxon>
    </lineage>
</organism>
<dbReference type="EMBL" id="JACHJV010000004">
    <property type="protein sequence ID" value="MBB4929145.1"/>
    <property type="molecule type" value="Genomic_DNA"/>
</dbReference>
<dbReference type="RefSeq" id="WP_184947259.1">
    <property type="nucleotide sequence ID" value="NZ_JACHJV010000004.1"/>
</dbReference>
<dbReference type="SUPFAM" id="SSF52540">
    <property type="entry name" value="P-loop containing nucleoside triphosphate hydrolases"/>
    <property type="match status" value="1"/>
</dbReference>
<evidence type="ECO:0000313" key="2">
    <source>
        <dbReference type="Proteomes" id="UP000540506"/>
    </source>
</evidence>
<protein>
    <submittedName>
        <fullName evidence="1">Uncharacterized protein</fullName>
    </submittedName>
</protein>
<accession>A0A7W7W0Z1</accession>
<proteinExistence type="predicted"/>
<dbReference type="AlphaFoldDB" id="A0A7W7W0Z1"/>
<evidence type="ECO:0000313" key="1">
    <source>
        <dbReference type="EMBL" id="MBB4929145.1"/>
    </source>
</evidence>
<reference evidence="1 2" key="1">
    <citation type="submission" date="2020-08" db="EMBL/GenBank/DDBJ databases">
        <title>Sequencing the genomes of 1000 actinobacteria strains.</title>
        <authorList>
            <person name="Klenk H.-P."/>
        </authorList>
    </citation>
    <scope>NUCLEOTIDE SEQUENCE [LARGE SCALE GENOMIC DNA]</scope>
    <source>
        <strain evidence="1 2">DSM 41654</strain>
    </source>
</reference>